<evidence type="ECO:0000313" key="7">
    <source>
        <dbReference type="EMBL" id="KAF7636636.1"/>
    </source>
</evidence>
<gene>
    <name evidence="7" type="ORF">Mgra_00003815</name>
</gene>
<evidence type="ECO:0000256" key="2">
    <source>
        <dbReference type="ARBA" id="ARBA00022692"/>
    </source>
</evidence>
<feature type="domain" description="G-protein coupled receptors family 1 profile" evidence="6">
    <location>
        <begin position="27"/>
        <end position="209"/>
    </location>
</feature>
<keyword evidence="3 5" id="KW-1133">Transmembrane helix</keyword>
<evidence type="ECO:0000256" key="4">
    <source>
        <dbReference type="ARBA" id="ARBA00023136"/>
    </source>
</evidence>
<evidence type="ECO:0000256" key="5">
    <source>
        <dbReference type="SAM" id="Phobius"/>
    </source>
</evidence>
<feature type="transmembrane region" description="Helical" evidence="5">
    <location>
        <begin position="20"/>
        <end position="40"/>
    </location>
</feature>
<keyword evidence="4 5" id="KW-0472">Membrane</keyword>
<feature type="transmembrane region" description="Helical" evidence="5">
    <location>
        <begin position="47"/>
        <end position="65"/>
    </location>
</feature>
<accession>A0A8S9ZTP8</accession>
<proteinExistence type="predicted"/>
<keyword evidence="2 5" id="KW-0812">Transmembrane</keyword>
<evidence type="ECO:0000256" key="3">
    <source>
        <dbReference type="ARBA" id="ARBA00022989"/>
    </source>
</evidence>
<evidence type="ECO:0000256" key="1">
    <source>
        <dbReference type="ARBA" id="ARBA00004370"/>
    </source>
</evidence>
<dbReference type="Proteomes" id="UP000605970">
    <property type="component" value="Unassembled WGS sequence"/>
</dbReference>
<feature type="transmembrane region" description="Helical" evidence="5">
    <location>
        <begin position="129"/>
        <end position="149"/>
    </location>
</feature>
<dbReference type="SUPFAM" id="SSF81321">
    <property type="entry name" value="Family A G protein-coupled receptor-like"/>
    <property type="match status" value="1"/>
</dbReference>
<dbReference type="AlphaFoldDB" id="A0A8S9ZTP8"/>
<organism evidence="7 8">
    <name type="scientific">Meloidogyne graminicola</name>
    <dbReference type="NCBI Taxonomy" id="189291"/>
    <lineage>
        <taxon>Eukaryota</taxon>
        <taxon>Metazoa</taxon>
        <taxon>Ecdysozoa</taxon>
        <taxon>Nematoda</taxon>
        <taxon>Chromadorea</taxon>
        <taxon>Rhabditida</taxon>
        <taxon>Tylenchina</taxon>
        <taxon>Tylenchomorpha</taxon>
        <taxon>Tylenchoidea</taxon>
        <taxon>Meloidogynidae</taxon>
        <taxon>Meloidogyninae</taxon>
        <taxon>Meloidogyne</taxon>
    </lineage>
</organism>
<name>A0A8S9ZTP8_9BILA</name>
<dbReference type="PROSITE" id="PS50262">
    <property type="entry name" value="G_PROTEIN_RECEP_F1_2"/>
    <property type="match status" value="1"/>
</dbReference>
<feature type="transmembrane region" description="Helical" evidence="5">
    <location>
        <begin position="85"/>
        <end position="108"/>
    </location>
</feature>
<protein>
    <recommendedName>
        <fullName evidence="6">G-protein coupled receptors family 1 profile domain-containing protein</fullName>
    </recommendedName>
</protein>
<keyword evidence="8" id="KW-1185">Reference proteome</keyword>
<comment type="caution">
    <text evidence="7">The sequence shown here is derived from an EMBL/GenBank/DDBJ whole genome shotgun (WGS) entry which is preliminary data.</text>
</comment>
<reference evidence="7" key="1">
    <citation type="journal article" date="2020" name="Ecol. Evol.">
        <title>Genome structure and content of the rice root-knot nematode (Meloidogyne graminicola).</title>
        <authorList>
            <person name="Phan N.T."/>
            <person name="Danchin E.G.J."/>
            <person name="Klopp C."/>
            <person name="Perfus-Barbeoch L."/>
            <person name="Kozlowski D.K."/>
            <person name="Koutsovoulos G.D."/>
            <person name="Lopez-Roques C."/>
            <person name="Bouchez O."/>
            <person name="Zahm M."/>
            <person name="Besnard G."/>
            <person name="Bellafiore S."/>
        </authorList>
    </citation>
    <scope>NUCLEOTIDE SEQUENCE</scope>
    <source>
        <strain evidence="7">VN-18</strain>
    </source>
</reference>
<dbReference type="InterPro" id="IPR017452">
    <property type="entry name" value="GPCR_Rhodpsn_7TM"/>
</dbReference>
<dbReference type="Gene3D" id="1.20.1070.10">
    <property type="entry name" value="Rhodopsin 7-helix transmembrane proteins"/>
    <property type="match status" value="1"/>
</dbReference>
<dbReference type="EMBL" id="JABEBT010000027">
    <property type="protein sequence ID" value="KAF7636636.1"/>
    <property type="molecule type" value="Genomic_DNA"/>
</dbReference>
<evidence type="ECO:0000259" key="6">
    <source>
        <dbReference type="PROSITE" id="PS50262"/>
    </source>
</evidence>
<evidence type="ECO:0000313" key="8">
    <source>
        <dbReference type="Proteomes" id="UP000605970"/>
    </source>
</evidence>
<dbReference type="GO" id="GO:0016020">
    <property type="term" value="C:membrane"/>
    <property type="evidence" value="ECO:0007669"/>
    <property type="project" value="UniProtKB-SubCell"/>
</dbReference>
<comment type="subcellular location">
    <subcellularLocation>
        <location evidence="1">Membrane</location>
    </subcellularLocation>
</comment>
<sequence>MVSFRMVIDYTIRSTYLKAFQLGFCSFCAIFLLILIRPLYNFSKKRTALFILFSKSCANIIYQFLQIYSNLFNKIFSFSSSFWSSFFISPLATILSFSIYIHIIALALNRFHAVFFIFSYQNKWKKSNIKYIIFVIWLIILFWSAVQYIGYKLEITQTGFFSIFTFGIFMYADLPLLTCIFICIPIYTAVLAKFVYDYIYFIHIYDTYI</sequence>